<reference evidence="15 16" key="1">
    <citation type="submission" date="2016-11" db="EMBL/GenBank/DDBJ databases">
        <authorList>
            <person name="Jaros S."/>
            <person name="Januszkiewicz K."/>
            <person name="Wedrychowicz H."/>
        </authorList>
    </citation>
    <scope>NUCLEOTIDE SEQUENCE [LARGE SCALE GENOMIC DNA]</scope>
    <source>
        <strain evidence="15 16">DSM 2631</strain>
    </source>
</reference>
<feature type="transmembrane region" description="Helical" evidence="12">
    <location>
        <begin position="353"/>
        <end position="374"/>
    </location>
</feature>
<dbReference type="RefSeq" id="WP_072892901.1">
    <property type="nucleotide sequence ID" value="NZ_FQVM01000003.1"/>
</dbReference>
<evidence type="ECO:0000256" key="11">
    <source>
        <dbReference type="SAM" id="MobiDB-lite"/>
    </source>
</evidence>
<protein>
    <submittedName>
        <fullName evidence="15">Methyl-accepting chemotaxis protein</fullName>
    </submittedName>
</protein>
<dbReference type="PANTHER" id="PTHR32089">
    <property type="entry name" value="METHYL-ACCEPTING CHEMOTAXIS PROTEIN MCPB"/>
    <property type="match status" value="1"/>
</dbReference>
<keyword evidence="16" id="KW-1185">Reference proteome</keyword>
<evidence type="ECO:0000256" key="9">
    <source>
        <dbReference type="PROSITE-ProRule" id="PRU00284"/>
    </source>
</evidence>
<feature type="transmembrane region" description="Helical" evidence="12">
    <location>
        <begin position="69"/>
        <end position="91"/>
    </location>
</feature>
<feature type="compositionally biased region" description="Basic and acidic residues" evidence="11">
    <location>
        <begin position="11"/>
        <end position="27"/>
    </location>
</feature>
<keyword evidence="2" id="KW-1003">Cell membrane</keyword>
<dbReference type="Gene3D" id="6.10.340.10">
    <property type="match status" value="1"/>
</dbReference>
<evidence type="ECO:0000256" key="2">
    <source>
        <dbReference type="ARBA" id="ARBA00022475"/>
    </source>
</evidence>
<feature type="coiled-coil region" evidence="10">
    <location>
        <begin position="699"/>
        <end position="729"/>
    </location>
</feature>
<feature type="region of interest" description="Disordered" evidence="11">
    <location>
        <begin position="1"/>
        <end position="27"/>
    </location>
</feature>
<keyword evidence="6 12" id="KW-0472">Membrane</keyword>
<dbReference type="PROSITE" id="PS50111">
    <property type="entry name" value="CHEMOTAXIS_TRANSDUC_2"/>
    <property type="match status" value="1"/>
</dbReference>
<gene>
    <name evidence="15" type="ORF">SAMN05443638_103186</name>
</gene>
<dbReference type="SUPFAM" id="SSF58104">
    <property type="entry name" value="Methyl-accepting chemotaxis protein (MCP) signaling domain"/>
    <property type="match status" value="1"/>
</dbReference>
<evidence type="ECO:0000259" key="13">
    <source>
        <dbReference type="PROSITE" id="PS50111"/>
    </source>
</evidence>
<evidence type="ECO:0000256" key="3">
    <source>
        <dbReference type="ARBA" id="ARBA00022500"/>
    </source>
</evidence>
<keyword evidence="7 9" id="KW-0807">Transducer</keyword>
<dbReference type="GO" id="GO:0006935">
    <property type="term" value="P:chemotaxis"/>
    <property type="evidence" value="ECO:0007669"/>
    <property type="project" value="UniProtKB-KW"/>
</dbReference>
<dbReference type="GO" id="GO:0007165">
    <property type="term" value="P:signal transduction"/>
    <property type="evidence" value="ECO:0007669"/>
    <property type="project" value="UniProtKB-KW"/>
</dbReference>
<comment type="subcellular location">
    <subcellularLocation>
        <location evidence="1">Cell membrane</location>
        <topology evidence="1">Multi-pass membrane protein</topology>
    </subcellularLocation>
</comment>
<dbReference type="SMART" id="SM00304">
    <property type="entry name" value="HAMP"/>
    <property type="match status" value="1"/>
</dbReference>
<dbReference type="InterPro" id="IPR004089">
    <property type="entry name" value="MCPsignal_dom"/>
</dbReference>
<dbReference type="Pfam" id="PF02743">
    <property type="entry name" value="dCache_1"/>
    <property type="match status" value="1"/>
</dbReference>
<keyword evidence="3" id="KW-0145">Chemotaxis</keyword>
<evidence type="ECO:0000313" key="16">
    <source>
        <dbReference type="Proteomes" id="UP000184035"/>
    </source>
</evidence>
<evidence type="ECO:0000256" key="12">
    <source>
        <dbReference type="SAM" id="Phobius"/>
    </source>
</evidence>
<dbReference type="InterPro" id="IPR033479">
    <property type="entry name" value="dCache_1"/>
</dbReference>
<dbReference type="Gene3D" id="1.10.287.950">
    <property type="entry name" value="Methyl-accepting chemotaxis protein"/>
    <property type="match status" value="1"/>
</dbReference>
<accession>A0A1M4TY09</accession>
<dbReference type="PROSITE" id="PS50885">
    <property type="entry name" value="HAMP"/>
    <property type="match status" value="1"/>
</dbReference>
<sequence>MLSKFKSKFLKSKEAKKNMKEEKIKNDGKPKKINNIFERFKKVKLDKKLFKSNFSFHDFFGKRTLAKKLVITILFIVIFSMSILAGLSMIFTKRNISKDYKESTTNTLLQNQHYIELLSKNTQQIAYEIYNNKTILDNLKKENTESLEFIKSQSLVREELMGLVSVNITKVLKNIYIYSNDRCICTTKEENINGNKELLEEAKKQSWYEKAQKSSIKPFWCFTETNGKKALSYIKGISNLDDFKATSVLRIDIDPSIFKNAMDDLELGNDGIVAMVDEDGYILSGNKDFKMGELFKYDFYEKIKDSKGGTLSTNIYGKKYEVIYKDINNYGWKYITAIPYSQINKTSKILGKITLIITLIVVMIAFLIAIITSLQITKPIKNIIEVTKKLATCDFTVSCDENTRINEIDSLSKNFNNMVLILNDALKNTSELIQSTAETSVNLLSVSGSLGKKAEDIVQNVEEISKGSTNQTEETMNCAEISLALNEEIGKTIKKLDKLGQNKDEALKAIEISSKQIDDLNKTSSLNAKSMNDVSITIGDLKEKTKLILNILTRINEITDQTNLLSLNASIEAARAGDAGKGFAVVANEIRLLAEQSQNASLEIQGIVKEVNKAINNSLNIAYDAKDAFKVEEEQVENTKNSFNKLRDSFDLVTESIEESLKSVNIIDKSKDVLSDAIDNIASISQENTAATEAVTSVIQEHVNENKKINEMAEGLNQKSKNLEALVNKFKFTE</sequence>
<dbReference type="EMBL" id="FQVM01000003">
    <property type="protein sequence ID" value="SHE49273.1"/>
    <property type="molecule type" value="Genomic_DNA"/>
</dbReference>
<dbReference type="Pfam" id="PF00672">
    <property type="entry name" value="HAMP"/>
    <property type="match status" value="1"/>
</dbReference>
<feature type="compositionally biased region" description="Basic residues" evidence="11">
    <location>
        <begin position="1"/>
        <end position="10"/>
    </location>
</feature>
<evidence type="ECO:0000256" key="8">
    <source>
        <dbReference type="ARBA" id="ARBA00029447"/>
    </source>
</evidence>
<evidence type="ECO:0000313" key="15">
    <source>
        <dbReference type="EMBL" id="SHE49273.1"/>
    </source>
</evidence>
<evidence type="ECO:0000256" key="7">
    <source>
        <dbReference type="ARBA" id="ARBA00023224"/>
    </source>
</evidence>
<keyword evidence="4 12" id="KW-0812">Transmembrane</keyword>
<dbReference type="SMART" id="SM00283">
    <property type="entry name" value="MA"/>
    <property type="match status" value="1"/>
</dbReference>
<dbReference type="CDD" id="cd06225">
    <property type="entry name" value="HAMP"/>
    <property type="match status" value="1"/>
</dbReference>
<evidence type="ECO:0000256" key="4">
    <source>
        <dbReference type="ARBA" id="ARBA00022692"/>
    </source>
</evidence>
<dbReference type="InterPro" id="IPR003660">
    <property type="entry name" value="HAMP_dom"/>
</dbReference>
<dbReference type="Gene3D" id="3.30.450.20">
    <property type="entry name" value="PAS domain"/>
    <property type="match status" value="1"/>
</dbReference>
<dbReference type="STRING" id="1533.SAMN05443638_103186"/>
<evidence type="ECO:0000256" key="5">
    <source>
        <dbReference type="ARBA" id="ARBA00022989"/>
    </source>
</evidence>
<organism evidence="15 16">
    <name type="scientific">Clostridium fallax</name>
    <dbReference type="NCBI Taxonomy" id="1533"/>
    <lineage>
        <taxon>Bacteria</taxon>
        <taxon>Bacillati</taxon>
        <taxon>Bacillota</taxon>
        <taxon>Clostridia</taxon>
        <taxon>Eubacteriales</taxon>
        <taxon>Clostridiaceae</taxon>
        <taxon>Clostridium</taxon>
    </lineage>
</organism>
<feature type="domain" description="HAMP" evidence="14">
    <location>
        <begin position="374"/>
        <end position="427"/>
    </location>
</feature>
<dbReference type="Pfam" id="PF00015">
    <property type="entry name" value="MCPsignal"/>
    <property type="match status" value="1"/>
</dbReference>
<dbReference type="AlphaFoldDB" id="A0A1M4TY09"/>
<dbReference type="OrthoDB" id="9760371at2"/>
<keyword evidence="10" id="KW-0175">Coiled coil</keyword>
<feature type="domain" description="Methyl-accepting transducer" evidence="13">
    <location>
        <begin position="446"/>
        <end position="696"/>
    </location>
</feature>
<proteinExistence type="inferred from homology"/>
<evidence type="ECO:0000256" key="10">
    <source>
        <dbReference type="SAM" id="Coils"/>
    </source>
</evidence>
<evidence type="ECO:0000256" key="1">
    <source>
        <dbReference type="ARBA" id="ARBA00004651"/>
    </source>
</evidence>
<dbReference type="GO" id="GO:0005886">
    <property type="term" value="C:plasma membrane"/>
    <property type="evidence" value="ECO:0007669"/>
    <property type="project" value="UniProtKB-SubCell"/>
</dbReference>
<comment type="similarity">
    <text evidence="8">Belongs to the methyl-accepting chemotaxis (MCP) protein family.</text>
</comment>
<evidence type="ECO:0000259" key="14">
    <source>
        <dbReference type="PROSITE" id="PS50885"/>
    </source>
</evidence>
<dbReference type="PANTHER" id="PTHR32089:SF112">
    <property type="entry name" value="LYSOZYME-LIKE PROTEIN-RELATED"/>
    <property type="match status" value="1"/>
</dbReference>
<keyword evidence="5 12" id="KW-1133">Transmembrane helix</keyword>
<dbReference type="Proteomes" id="UP000184035">
    <property type="component" value="Unassembled WGS sequence"/>
</dbReference>
<evidence type="ECO:0000256" key="6">
    <source>
        <dbReference type="ARBA" id="ARBA00023136"/>
    </source>
</evidence>
<name>A0A1M4TY09_9CLOT</name>